<evidence type="ECO:0000256" key="5">
    <source>
        <dbReference type="ARBA" id="ARBA00030889"/>
    </source>
</evidence>
<comment type="subcellular location">
    <subcellularLocation>
        <location evidence="1 6">Nucleus</location>
        <location evidence="1 6">Nucleolus</location>
    </subcellularLocation>
</comment>
<accession>A0AA39G4N9</accession>
<evidence type="ECO:0000259" key="8">
    <source>
        <dbReference type="PROSITE" id="PS50833"/>
    </source>
</evidence>
<evidence type="ECO:0000256" key="1">
    <source>
        <dbReference type="ARBA" id="ARBA00004604"/>
    </source>
</evidence>
<dbReference type="InterPro" id="IPR007109">
    <property type="entry name" value="Brix"/>
</dbReference>
<reference evidence="9" key="2">
    <citation type="submission" date="2023-03" db="EMBL/GenBank/DDBJ databases">
        <authorList>
            <person name="Inwood S.N."/>
            <person name="Skelly J.G."/>
            <person name="Guhlin J."/>
            <person name="Harrop T.W.R."/>
            <person name="Goldson S.G."/>
            <person name="Dearden P.K."/>
        </authorList>
    </citation>
    <scope>NUCLEOTIDE SEQUENCE</scope>
    <source>
        <strain evidence="9">Lincoln</strain>
        <tissue evidence="9">Whole body</tissue>
    </source>
</reference>
<keyword evidence="10" id="KW-1185">Reference proteome</keyword>
<feature type="compositionally biased region" description="Polar residues" evidence="7">
    <location>
        <begin position="299"/>
        <end position="309"/>
    </location>
</feature>
<dbReference type="PANTHER" id="PTHR12728">
    <property type="entry name" value="BRIX DOMAIN CONTAINING PROTEIN"/>
    <property type="match status" value="1"/>
</dbReference>
<keyword evidence="4 6" id="KW-0539">Nucleus</keyword>
<evidence type="ECO:0000313" key="10">
    <source>
        <dbReference type="Proteomes" id="UP001168972"/>
    </source>
</evidence>
<feature type="region of interest" description="Disordered" evidence="7">
    <location>
        <begin position="289"/>
        <end position="309"/>
    </location>
</feature>
<evidence type="ECO:0000256" key="2">
    <source>
        <dbReference type="ARBA" id="ARBA00010782"/>
    </source>
</evidence>
<proteinExistence type="inferred from homology"/>
<evidence type="ECO:0000313" key="9">
    <source>
        <dbReference type="EMBL" id="KAK0181293.1"/>
    </source>
</evidence>
<evidence type="ECO:0000256" key="3">
    <source>
        <dbReference type="ARBA" id="ARBA00020387"/>
    </source>
</evidence>
<dbReference type="PROSITE" id="PS50833">
    <property type="entry name" value="BRIX"/>
    <property type="match status" value="1"/>
</dbReference>
<feature type="compositionally biased region" description="Basic and acidic residues" evidence="7">
    <location>
        <begin position="289"/>
        <end position="298"/>
    </location>
</feature>
<evidence type="ECO:0000256" key="7">
    <source>
        <dbReference type="SAM" id="MobiDB-lite"/>
    </source>
</evidence>
<dbReference type="GO" id="GO:0000027">
    <property type="term" value="P:ribosomal large subunit assembly"/>
    <property type="evidence" value="ECO:0007669"/>
    <property type="project" value="InterPro"/>
</dbReference>
<dbReference type="GO" id="GO:0005730">
    <property type="term" value="C:nucleolus"/>
    <property type="evidence" value="ECO:0007669"/>
    <property type="project" value="UniProtKB-SubCell"/>
</dbReference>
<reference evidence="9" key="1">
    <citation type="journal article" date="2023" name="bioRxiv">
        <title>Scaffold-level genome assemblies of two parasitoid biocontrol wasps reveal the parthenogenesis mechanism and an associated novel virus.</title>
        <authorList>
            <person name="Inwood S."/>
            <person name="Skelly J."/>
            <person name="Guhlin J."/>
            <person name="Harrop T."/>
            <person name="Goldson S."/>
            <person name="Dearden P."/>
        </authorList>
    </citation>
    <scope>NUCLEOTIDE SEQUENCE</scope>
    <source>
        <strain evidence="9">Lincoln</strain>
        <tissue evidence="9">Whole body</tissue>
    </source>
</reference>
<dbReference type="GO" id="GO:0019843">
    <property type="term" value="F:rRNA binding"/>
    <property type="evidence" value="ECO:0007669"/>
    <property type="project" value="UniProtKB-UniRule"/>
</dbReference>
<name>A0AA39G4N9_MICHY</name>
<comment type="similarity">
    <text evidence="2 6">Belongs to the RPF2 family.</text>
</comment>
<dbReference type="PANTHER" id="PTHR12728:SF0">
    <property type="entry name" value="RIBOSOME PRODUCTION FACTOR 2 HOMOLOG"/>
    <property type="match status" value="1"/>
</dbReference>
<gene>
    <name evidence="9" type="ORF">PV327_003586</name>
</gene>
<evidence type="ECO:0000256" key="6">
    <source>
        <dbReference type="RuleBase" id="RU367086"/>
    </source>
</evidence>
<sequence length="309" mass="35702">MTVIQRVVKPNSHKTKRALIKREAKLVEDAKATIFIKGSTSSQHVVNAMKDLYLLKKPDAVFMQKKNEILPFEDVTPIEKFCKKSNASLFMFASHNKKRPHNLVMGRTFEHTLLDMVEFGVENYKSLSEFKIDKIASGLKPMLIFNGELFENNHQYQRIQNLLVDMFQREPAANIRLQGLEHALSFTAFENKIHLRSYKVLLKKSGTRIPKIELEEIGPRMDFVIRRTKLASDDLFKQSCKKPKELKVKKKKNIAVDGLGTTFGKIHMGVQKINTIHTRNMKGLRKTWQEKKEQRKQEASVTSTESMET</sequence>
<dbReference type="Pfam" id="PF04427">
    <property type="entry name" value="Brix"/>
    <property type="match status" value="1"/>
</dbReference>
<dbReference type="Proteomes" id="UP001168972">
    <property type="component" value="Unassembled WGS sequence"/>
</dbReference>
<dbReference type="SMART" id="SM00879">
    <property type="entry name" value="Brix"/>
    <property type="match status" value="1"/>
</dbReference>
<dbReference type="EMBL" id="JAQQBR010000002">
    <property type="protein sequence ID" value="KAK0181293.1"/>
    <property type="molecule type" value="Genomic_DNA"/>
</dbReference>
<dbReference type="AlphaFoldDB" id="A0AA39G4N9"/>
<dbReference type="GO" id="GO:0000463">
    <property type="term" value="P:maturation of LSU-rRNA from tricistronic rRNA transcript (SSU-rRNA, 5.8S rRNA, LSU-rRNA)"/>
    <property type="evidence" value="ECO:0007669"/>
    <property type="project" value="TreeGrafter"/>
</dbReference>
<dbReference type="InterPro" id="IPR039770">
    <property type="entry name" value="Rpf2"/>
</dbReference>
<feature type="domain" description="Brix" evidence="8">
    <location>
        <begin position="31"/>
        <end position="234"/>
    </location>
</feature>
<dbReference type="SUPFAM" id="SSF52954">
    <property type="entry name" value="Class II aaRS ABD-related"/>
    <property type="match status" value="1"/>
</dbReference>
<evidence type="ECO:0000256" key="4">
    <source>
        <dbReference type="ARBA" id="ARBA00023242"/>
    </source>
</evidence>
<protein>
    <recommendedName>
        <fullName evidence="3 6">Ribosome production factor 2 homolog</fullName>
    </recommendedName>
    <alternativeName>
        <fullName evidence="5 6">Ribosome biogenesis protein RPF2 homolog</fullName>
    </alternativeName>
</protein>
<organism evidence="9 10">
    <name type="scientific">Microctonus hyperodae</name>
    <name type="common">Parasitoid wasp</name>
    <dbReference type="NCBI Taxonomy" id="165561"/>
    <lineage>
        <taxon>Eukaryota</taxon>
        <taxon>Metazoa</taxon>
        <taxon>Ecdysozoa</taxon>
        <taxon>Arthropoda</taxon>
        <taxon>Hexapoda</taxon>
        <taxon>Insecta</taxon>
        <taxon>Pterygota</taxon>
        <taxon>Neoptera</taxon>
        <taxon>Endopterygota</taxon>
        <taxon>Hymenoptera</taxon>
        <taxon>Apocrita</taxon>
        <taxon>Ichneumonoidea</taxon>
        <taxon>Braconidae</taxon>
        <taxon>Euphorinae</taxon>
        <taxon>Microctonus</taxon>
    </lineage>
</organism>
<comment type="caution">
    <text evidence="9">The sequence shown here is derived from an EMBL/GenBank/DDBJ whole genome shotgun (WGS) entry which is preliminary data.</text>
</comment>